<keyword evidence="7" id="KW-1185">Reference proteome</keyword>
<evidence type="ECO:0000256" key="2">
    <source>
        <dbReference type="ARBA" id="ARBA00022771"/>
    </source>
</evidence>
<evidence type="ECO:0000259" key="5">
    <source>
        <dbReference type="PROSITE" id="PS51800"/>
    </source>
</evidence>
<dbReference type="PROSITE" id="PS51800">
    <property type="entry name" value="ZF_CHHC_U11_48K"/>
    <property type="match status" value="2"/>
</dbReference>
<feature type="compositionally biased region" description="Basic and acidic residues" evidence="4">
    <location>
        <begin position="254"/>
        <end position="278"/>
    </location>
</feature>
<feature type="compositionally biased region" description="Polar residues" evidence="4">
    <location>
        <begin position="296"/>
        <end position="313"/>
    </location>
</feature>
<keyword evidence="3" id="KW-0862">Zinc</keyword>
<feature type="region of interest" description="Disordered" evidence="4">
    <location>
        <begin position="84"/>
        <end position="105"/>
    </location>
</feature>
<keyword evidence="1" id="KW-0479">Metal-binding</keyword>
<dbReference type="InterPro" id="IPR051591">
    <property type="entry name" value="UPF0224_FAM112_RNA_Proc"/>
</dbReference>
<dbReference type="GO" id="GO:0008270">
    <property type="term" value="F:zinc ion binding"/>
    <property type="evidence" value="ECO:0007669"/>
    <property type="project" value="UniProtKB-KW"/>
</dbReference>
<feature type="compositionally biased region" description="Basic residues" evidence="4">
    <location>
        <begin position="243"/>
        <end position="253"/>
    </location>
</feature>
<sequence length="313" mass="36857">MMFANDDDMVECPYNNSHRMLRKRLQSHLLKCRIQYPDVELRKCPFNLSHLIPEPEFTHHVTNCSDRKLITQYKYDAPDEVIEEEEHPKHEPIQSEENWDDTDVPDYDPTKYVEKADVIRQPLGPTPSLRKAFIKEERKRLGDADSDEEEHARGEDCINDGQSLRNNAVVSNGSNLRRSPGCRPTNTTYNCDDDPYYISEPIQPKQRSRSRSPQRSYRDGSPVRANKNRFTKSYRDRSPSGSHRYRSPSRSHRDHSPSRSYRDRSSRSYRDRSPRSYRDGSPTRQRRNDSKRYRDSSPTSSGNQNHGRYNRNY</sequence>
<proteinExistence type="predicted"/>
<organism evidence="6 7">
    <name type="scientific">Stomoxys calcitrans</name>
    <name type="common">Stable fly</name>
    <name type="synonym">Conops calcitrans</name>
    <dbReference type="NCBI Taxonomy" id="35570"/>
    <lineage>
        <taxon>Eukaryota</taxon>
        <taxon>Metazoa</taxon>
        <taxon>Ecdysozoa</taxon>
        <taxon>Arthropoda</taxon>
        <taxon>Hexapoda</taxon>
        <taxon>Insecta</taxon>
        <taxon>Pterygota</taxon>
        <taxon>Neoptera</taxon>
        <taxon>Endopterygota</taxon>
        <taxon>Diptera</taxon>
        <taxon>Brachycera</taxon>
        <taxon>Muscomorpha</taxon>
        <taxon>Muscoidea</taxon>
        <taxon>Muscidae</taxon>
        <taxon>Stomoxys</taxon>
    </lineage>
</organism>
<dbReference type="SUPFAM" id="SSF57667">
    <property type="entry name" value="beta-beta-alpha zinc fingers"/>
    <property type="match status" value="1"/>
</dbReference>
<name>A0A1I8PEP5_STOCA</name>
<feature type="compositionally biased region" description="Polar residues" evidence="4">
    <location>
        <begin position="160"/>
        <end position="177"/>
    </location>
</feature>
<reference evidence="6" key="2">
    <citation type="submission" date="2020-05" db="UniProtKB">
        <authorList>
            <consortium name="EnsemblMetazoa"/>
        </authorList>
    </citation>
    <scope>IDENTIFICATION</scope>
    <source>
        <strain evidence="6">USDA</strain>
    </source>
</reference>
<dbReference type="Pfam" id="PF05253">
    <property type="entry name" value="zf-U11-48K"/>
    <property type="match status" value="2"/>
</dbReference>
<reference evidence="7" key="1">
    <citation type="submission" date="2015-05" db="EMBL/GenBank/DDBJ databases">
        <authorList>
            <person name="Wilson R.K."/>
            <person name="Warren W.C."/>
            <person name="Olafson P."/>
        </authorList>
    </citation>
    <scope>NUCLEOTIDE SEQUENCE [LARGE SCALE GENOMIC DNA]</scope>
    <source>
        <strain evidence="7">USDA</strain>
    </source>
</reference>
<dbReference type="PANTHER" id="PTHR21402:SF14">
    <property type="entry name" value="GAMETOCYTE-SPECIFIC FACTOR 1 HOMOLOG"/>
    <property type="match status" value="1"/>
</dbReference>
<keyword evidence="2" id="KW-0863">Zinc-finger</keyword>
<feature type="compositionally biased region" description="Basic and acidic residues" evidence="4">
    <location>
        <begin position="286"/>
        <end position="295"/>
    </location>
</feature>
<dbReference type="EnsemblMetazoa" id="SCAU007426-RA">
    <property type="protein sequence ID" value="SCAU007426-PA"/>
    <property type="gene ID" value="SCAU007426"/>
</dbReference>
<dbReference type="VEuPathDB" id="VectorBase:SCAU007426"/>
<dbReference type="KEGG" id="scac:106082629"/>
<evidence type="ECO:0000256" key="1">
    <source>
        <dbReference type="ARBA" id="ARBA00022723"/>
    </source>
</evidence>
<evidence type="ECO:0000313" key="7">
    <source>
        <dbReference type="Proteomes" id="UP000095300"/>
    </source>
</evidence>
<feature type="region of interest" description="Disordered" evidence="4">
    <location>
        <begin position="140"/>
        <end position="313"/>
    </location>
</feature>
<dbReference type="InterPro" id="IPR036236">
    <property type="entry name" value="Znf_C2H2_sf"/>
</dbReference>
<feature type="domain" description="CHHC U11-48K-type" evidence="5">
    <location>
        <begin position="9"/>
        <end position="36"/>
    </location>
</feature>
<accession>A0A1I8PEP5</accession>
<dbReference type="InterPro" id="IPR022776">
    <property type="entry name" value="TRM13/UPF0224_CHHC_Znf_dom"/>
</dbReference>
<dbReference type="PANTHER" id="PTHR21402">
    <property type="entry name" value="GAMETOCYTE SPECIFIC FACTOR 1-RELATED"/>
    <property type="match status" value="1"/>
</dbReference>
<evidence type="ECO:0000256" key="4">
    <source>
        <dbReference type="SAM" id="MobiDB-lite"/>
    </source>
</evidence>
<protein>
    <recommendedName>
        <fullName evidence="5">CHHC U11-48K-type domain-containing protein</fullName>
    </recommendedName>
</protein>
<gene>
    <name evidence="6" type="primary">106082629</name>
</gene>
<evidence type="ECO:0000313" key="6">
    <source>
        <dbReference type="EnsemblMetazoa" id="SCAU007426-PA"/>
    </source>
</evidence>
<feature type="domain" description="CHHC U11-48K-type" evidence="5">
    <location>
        <begin position="41"/>
        <end position="68"/>
    </location>
</feature>
<evidence type="ECO:0000256" key="3">
    <source>
        <dbReference type="ARBA" id="ARBA00022833"/>
    </source>
</evidence>
<dbReference type="EnsemblMetazoa" id="SCAU007426-RB">
    <property type="protein sequence ID" value="SCAU007426-PB"/>
    <property type="gene ID" value="SCAU007426"/>
</dbReference>
<dbReference type="AlphaFoldDB" id="A0A1I8PEP5"/>
<dbReference type="OrthoDB" id="10069248at2759"/>
<dbReference type="Proteomes" id="UP000095300">
    <property type="component" value="Unassembled WGS sequence"/>
</dbReference>